<evidence type="ECO:0000256" key="2">
    <source>
        <dbReference type="SAM" id="MobiDB-lite"/>
    </source>
</evidence>
<keyword evidence="1" id="KW-0175">Coiled coil</keyword>
<proteinExistence type="predicted"/>
<dbReference type="PROSITE" id="PS51257">
    <property type="entry name" value="PROKAR_LIPOPROTEIN"/>
    <property type="match status" value="1"/>
</dbReference>
<evidence type="ECO:0000313" key="5">
    <source>
        <dbReference type="Proteomes" id="UP000198508"/>
    </source>
</evidence>
<dbReference type="Proteomes" id="UP000198508">
    <property type="component" value="Unassembled WGS sequence"/>
</dbReference>
<name>A0A1I0J3V1_9FIRM</name>
<reference evidence="5" key="1">
    <citation type="submission" date="2016-10" db="EMBL/GenBank/DDBJ databases">
        <authorList>
            <person name="Varghese N."/>
            <person name="Submissions S."/>
        </authorList>
    </citation>
    <scope>NUCLEOTIDE SEQUENCE [LARGE SCALE GENOMIC DNA]</scope>
    <source>
        <strain evidence="5">NLAE-zl-G277</strain>
    </source>
</reference>
<dbReference type="RefSeq" id="WP_092368289.1">
    <property type="nucleotide sequence ID" value="NZ_CATZMQ010000001.1"/>
</dbReference>
<evidence type="ECO:0000256" key="3">
    <source>
        <dbReference type="SAM" id="SignalP"/>
    </source>
</evidence>
<dbReference type="Pfam" id="PF01547">
    <property type="entry name" value="SBP_bac_1"/>
    <property type="match status" value="1"/>
</dbReference>
<gene>
    <name evidence="4" type="ORF">SAMN05216313_12626</name>
</gene>
<dbReference type="Gene3D" id="3.40.190.10">
    <property type="entry name" value="Periplasmic binding protein-like II"/>
    <property type="match status" value="1"/>
</dbReference>
<dbReference type="STRING" id="460384.SAMN05216313_12626"/>
<feature type="coiled-coil region" evidence="1">
    <location>
        <begin position="422"/>
        <end position="449"/>
    </location>
</feature>
<sequence>MKKTVGFLMCLAAAGMLAGCGGKTDAGTSATTAAGGGTETTAQGESKAEAAGEPVVINYYDWDIPDQKFIDDFNAANPDIQVVVHSIPANGERLTKLDILAMSGGDMDVMPISDGDQFTRFESGMLAPLDEFIERDGLDMEASFGKYAIWGQSDGKYYGIPFRATQTGIYYNKDMFDQAGVAYPSDDWTLDEYIETARKMAEWGKDQGIYGTYTHTYANEWATVAAQKGEWYTADGKCNIKDPAWQTALETRKMLDDEGTQMPYGQIVAVKAVINSSFLGGKEAMVNAGSWLVRDMKNKDKFPFDFNVGVAYLPRFDESVEGPRSNYSCSVLGIPENSKHKEEAWRFIRYYVEECSNYIAASGNLPTYLPAYNDEMVNIFCEGSGLDVEYGSKFFDGDVKLTTNKIIGPCGAQYMQIGKEEIEQYFNGEKTLEETLDNIERRVNEELAKQ</sequence>
<feature type="chain" id="PRO_5038421774" evidence="3">
    <location>
        <begin position="19"/>
        <end position="450"/>
    </location>
</feature>
<keyword evidence="3" id="KW-0732">Signal</keyword>
<organism evidence="4 5">
    <name type="scientific">Enterocloster lavalensis</name>
    <dbReference type="NCBI Taxonomy" id="460384"/>
    <lineage>
        <taxon>Bacteria</taxon>
        <taxon>Bacillati</taxon>
        <taxon>Bacillota</taxon>
        <taxon>Clostridia</taxon>
        <taxon>Lachnospirales</taxon>
        <taxon>Lachnospiraceae</taxon>
        <taxon>Enterocloster</taxon>
    </lineage>
</organism>
<accession>A0A1I0J3V1</accession>
<protein>
    <submittedName>
        <fullName evidence="4">ABC-type glycerol-3-phosphate transport system, substrate-binding protein</fullName>
    </submittedName>
</protein>
<dbReference type="PANTHER" id="PTHR43649">
    <property type="entry name" value="ARABINOSE-BINDING PROTEIN-RELATED"/>
    <property type="match status" value="1"/>
</dbReference>
<feature type="compositionally biased region" description="Low complexity" evidence="2">
    <location>
        <begin position="28"/>
        <end position="44"/>
    </location>
</feature>
<evidence type="ECO:0000313" key="4">
    <source>
        <dbReference type="EMBL" id="SEU04463.1"/>
    </source>
</evidence>
<dbReference type="PANTHER" id="PTHR43649:SF12">
    <property type="entry name" value="DIACETYLCHITOBIOSE BINDING PROTEIN DASA"/>
    <property type="match status" value="1"/>
</dbReference>
<feature type="signal peptide" evidence="3">
    <location>
        <begin position="1"/>
        <end position="18"/>
    </location>
</feature>
<dbReference type="InterPro" id="IPR006059">
    <property type="entry name" value="SBP"/>
</dbReference>
<dbReference type="InterPro" id="IPR050490">
    <property type="entry name" value="Bact_solute-bd_prot1"/>
</dbReference>
<dbReference type="EMBL" id="FOIM01000026">
    <property type="protein sequence ID" value="SEU04463.1"/>
    <property type="molecule type" value="Genomic_DNA"/>
</dbReference>
<dbReference type="SUPFAM" id="SSF53850">
    <property type="entry name" value="Periplasmic binding protein-like II"/>
    <property type="match status" value="1"/>
</dbReference>
<keyword evidence="5" id="KW-1185">Reference proteome</keyword>
<feature type="region of interest" description="Disordered" evidence="2">
    <location>
        <begin position="28"/>
        <end position="48"/>
    </location>
</feature>
<dbReference type="AlphaFoldDB" id="A0A1I0J3V1"/>
<evidence type="ECO:0000256" key="1">
    <source>
        <dbReference type="SAM" id="Coils"/>
    </source>
</evidence>